<dbReference type="Pfam" id="PF00107">
    <property type="entry name" value="ADH_zinc_N"/>
    <property type="match status" value="1"/>
</dbReference>
<evidence type="ECO:0000313" key="4">
    <source>
        <dbReference type="Proteomes" id="UP000800041"/>
    </source>
</evidence>
<evidence type="ECO:0000256" key="1">
    <source>
        <dbReference type="ARBA" id="ARBA00022679"/>
    </source>
</evidence>
<dbReference type="GO" id="GO:0016491">
    <property type="term" value="F:oxidoreductase activity"/>
    <property type="evidence" value="ECO:0007669"/>
    <property type="project" value="InterPro"/>
</dbReference>
<dbReference type="InterPro" id="IPR036291">
    <property type="entry name" value="NAD(P)-bd_dom_sf"/>
</dbReference>
<dbReference type="InterPro" id="IPR002364">
    <property type="entry name" value="Quin_OxRdtase/zeta-crystal_CS"/>
</dbReference>
<name>A0A6G1H1G3_9PEZI</name>
<evidence type="ECO:0000313" key="3">
    <source>
        <dbReference type="EMBL" id="KAF1987063.1"/>
    </source>
</evidence>
<dbReference type="Gene3D" id="3.90.180.10">
    <property type="entry name" value="Medium-chain alcohol dehydrogenases, catalytic domain"/>
    <property type="match status" value="1"/>
</dbReference>
<evidence type="ECO:0000259" key="2">
    <source>
        <dbReference type="SMART" id="SM00829"/>
    </source>
</evidence>
<accession>A0A6G1H1G3</accession>
<organism evidence="3 4">
    <name type="scientific">Aulographum hederae CBS 113979</name>
    <dbReference type="NCBI Taxonomy" id="1176131"/>
    <lineage>
        <taxon>Eukaryota</taxon>
        <taxon>Fungi</taxon>
        <taxon>Dikarya</taxon>
        <taxon>Ascomycota</taxon>
        <taxon>Pezizomycotina</taxon>
        <taxon>Dothideomycetes</taxon>
        <taxon>Pleosporomycetidae</taxon>
        <taxon>Aulographales</taxon>
        <taxon>Aulographaceae</taxon>
    </lineage>
</organism>
<dbReference type="CDD" id="cd05195">
    <property type="entry name" value="enoyl_red"/>
    <property type="match status" value="1"/>
</dbReference>
<protein>
    <submittedName>
        <fullName evidence="3">NAD(P)-binding protein</fullName>
    </submittedName>
</protein>
<dbReference type="PROSITE" id="PS01162">
    <property type="entry name" value="QOR_ZETA_CRYSTAL"/>
    <property type="match status" value="1"/>
</dbReference>
<dbReference type="Proteomes" id="UP000800041">
    <property type="component" value="Unassembled WGS sequence"/>
</dbReference>
<proteinExistence type="predicted"/>
<dbReference type="SMART" id="SM00829">
    <property type="entry name" value="PKS_ER"/>
    <property type="match status" value="1"/>
</dbReference>
<keyword evidence="4" id="KW-1185">Reference proteome</keyword>
<dbReference type="PROSITE" id="PS51257">
    <property type="entry name" value="PROKAR_LIPOPROTEIN"/>
    <property type="match status" value="1"/>
</dbReference>
<dbReference type="SUPFAM" id="SSF51735">
    <property type="entry name" value="NAD(P)-binding Rossmann-fold domains"/>
    <property type="match status" value="1"/>
</dbReference>
<dbReference type="OrthoDB" id="329835at2759"/>
<dbReference type="GO" id="GO:0008270">
    <property type="term" value="F:zinc ion binding"/>
    <property type="evidence" value="ECO:0007669"/>
    <property type="project" value="InterPro"/>
</dbReference>
<gene>
    <name evidence="3" type="ORF">K402DRAFT_393218</name>
</gene>
<reference evidence="3" key="1">
    <citation type="journal article" date="2020" name="Stud. Mycol.">
        <title>101 Dothideomycetes genomes: a test case for predicting lifestyles and emergence of pathogens.</title>
        <authorList>
            <person name="Haridas S."/>
            <person name="Albert R."/>
            <person name="Binder M."/>
            <person name="Bloem J."/>
            <person name="Labutti K."/>
            <person name="Salamov A."/>
            <person name="Andreopoulos B."/>
            <person name="Baker S."/>
            <person name="Barry K."/>
            <person name="Bills G."/>
            <person name="Bluhm B."/>
            <person name="Cannon C."/>
            <person name="Castanera R."/>
            <person name="Culley D."/>
            <person name="Daum C."/>
            <person name="Ezra D."/>
            <person name="Gonzalez J."/>
            <person name="Henrissat B."/>
            <person name="Kuo A."/>
            <person name="Liang C."/>
            <person name="Lipzen A."/>
            <person name="Lutzoni F."/>
            <person name="Magnuson J."/>
            <person name="Mondo S."/>
            <person name="Nolan M."/>
            <person name="Ohm R."/>
            <person name="Pangilinan J."/>
            <person name="Park H.-J."/>
            <person name="Ramirez L."/>
            <person name="Alfaro M."/>
            <person name="Sun H."/>
            <person name="Tritt A."/>
            <person name="Yoshinaga Y."/>
            <person name="Zwiers L.-H."/>
            <person name="Turgeon B."/>
            <person name="Goodwin S."/>
            <person name="Spatafora J."/>
            <person name="Crous P."/>
            <person name="Grigoriev I."/>
        </authorList>
    </citation>
    <scope>NUCLEOTIDE SEQUENCE</scope>
    <source>
        <strain evidence="3">CBS 113979</strain>
    </source>
</reference>
<feature type="domain" description="Enoyl reductase (ER)" evidence="2">
    <location>
        <begin position="1"/>
        <end position="123"/>
    </location>
</feature>
<dbReference type="InterPro" id="IPR050444">
    <property type="entry name" value="Polyketide_Synthase"/>
</dbReference>
<dbReference type="PANTHER" id="PTHR45681">
    <property type="entry name" value="POLYKETIDE SYNTHASE 44-RELATED"/>
    <property type="match status" value="1"/>
</dbReference>
<dbReference type="PANTHER" id="PTHR45681:SF6">
    <property type="entry name" value="POLYKETIDE SYNTHASE 37"/>
    <property type="match status" value="1"/>
</dbReference>
<sequence length="124" mass="13708">MEAQEKRGQSVLIHSASGGVGTSCIQLAKYMEAEIYVTVGTEEKRKFLRDNYGIPDDRMFSSRNTKFAKEILQATNGRGVDVIMNSLIGDMLDESRRICADGGTLVEIGKKDIVDLSVSWWSAT</sequence>
<dbReference type="InterPro" id="IPR020843">
    <property type="entry name" value="ER"/>
</dbReference>
<dbReference type="InterPro" id="IPR013149">
    <property type="entry name" value="ADH-like_C"/>
</dbReference>
<dbReference type="EMBL" id="ML977154">
    <property type="protein sequence ID" value="KAF1987063.1"/>
    <property type="molecule type" value="Genomic_DNA"/>
</dbReference>
<keyword evidence="1" id="KW-0808">Transferase</keyword>
<dbReference type="GO" id="GO:0016740">
    <property type="term" value="F:transferase activity"/>
    <property type="evidence" value="ECO:0007669"/>
    <property type="project" value="UniProtKB-KW"/>
</dbReference>
<dbReference type="AlphaFoldDB" id="A0A6G1H1G3"/>